<dbReference type="NCBIfam" id="TIGR01128">
    <property type="entry name" value="holA"/>
    <property type="match status" value="1"/>
</dbReference>
<comment type="similarity">
    <text evidence="6">Belongs to the DNA polymerase HolA subunit family.</text>
</comment>
<keyword evidence="3 8" id="KW-0548">Nucleotidyltransferase</keyword>
<dbReference type="PANTHER" id="PTHR34388:SF1">
    <property type="entry name" value="DNA POLYMERASE III SUBUNIT DELTA"/>
    <property type="match status" value="1"/>
</dbReference>
<evidence type="ECO:0000256" key="4">
    <source>
        <dbReference type="ARBA" id="ARBA00022705"/>
    </source>
</evidence>
<dbReference type="Proteomes" id="UP000546701">
    <property type="component" value="Unassembled WGS sequence"/>
</dbReference>
<dbReference type="GO" id="GO:0003887">
    <property type="term" value="F:DNA-directed DNA polymerase activity"/>
    <property type="evidence" value="ECO:0007669"/>
    <property type="project" value="UniProtKB-KW"/>
</dbReference>
<keyword evidence="2 8" id="KW-0808">Transferase</keyword>
<dbReference type="AlphaFoldDB" id="A0A7W9BRP0"/>
<protein>
    <recommendedName>
        <fullName evidence="1">DNA-directed DNA polymerase</fullName>
        <ecNumber evidence="1">2.7.7.7</ecNumber>
    </recommendedName>
</protein>
<evidence type="ECO:0000256" key="2">
    <source>
        <dbReference type="ARBA" id="ARBA00022679"/>
    </source>
</evidence>
<evidence type="ECO:0000313" key="9">
    <source>
        <dbReference type="Proteomes" id="UP000546701"/>
    </source>
</evidence>
<comment type="caution">
    <text evidence="8">The sequence shown here is derived from an EMBL/GenBank/DDBJ whole genome shotgun (WGS) entry which is preliminary data.</text>
</comment>
<evidence type="ECO:0000313" key="8">
    <source>
        <dbReference type="EMBL" id="MBB5728850.1"/>
    </source>
</evidence>
<evidence type="ECO:0000256" key="7">
    <source>
        <dbReference type="ARBA" id="ARBA00049244"/>
    </source>
</evidence>
<dbReference type="InterPro" id="IPR027417">
    <property type="entry name" value="P-loop_NTPase"/>
</dbReference>
<dbReference type="OrthoDB" id="9804983at2"/>
<sequence length="332" mass="34604">MERALDKPDPAVRMFLLYGPDESGSRELAARLGKAMAGAERIDLSGAGLKADPARLSDEAMAMSLFGDKRYIRVEPAGDDMIEAAEALMEAPGAGNPVIVVAGALRKDAKLVKLATARLDVMACISYLPEGAEADRIALGMGQARGVRMSPDIAQRMAAASGGDRALLAQEIDKFALFLDAAPDRPVELDAVGFASLSADAEEGDVGALVNATFDGNLAALDAALTRIDAAGEAIPVLRALVRRVLLLSAIRAEVAGGANVTQAMAGAGKAVFFKERGIVERQVTRWSPPALARALERLAGAERDAKSSRSAGGAGLGEELFAIGRQARRRG</sequence>
<evidence type="ECO:0000256" key="5">
    <source>
        <dbReference type="ARBA" id="ARBA00022932"/>
    </source>
</evidence>
<dbReference type="RefSeq" id="WP_157176636.1">
    <property type="nucleotide sequence ID" value="NZ_JACIJR010000003.1"/>
</dbReference>
<dbReference type="EMBL" id="JACIJR010000003">
    <property type="protein sequence ID" value="MBB5728850.1"/>
    <property type="molecule type" value="Genomic_DNA"/>
</dbReference>
<dbReference type="Gene3D" id="1.10.8.60">
    <property type="match status" value="1"/>
</dbReference>
<evidence type="ECO:0000256" key="6">
    <source>
        <dbReference type="ARBA" id="ARBA00034754"/>
    </source>
</evidence>
<proteinExistence type="inferred from homology"/>
<dbReference type="Gene3D" id="3.40.50.300">
    <property type="entry name" value="P-loop containing nucleotide triphosphate hydrolases"/>
    <property type="match status" value="1"/>
</dbReference>
<comment type="catalytic activity">
    <reaction evidence="7">
        <text>DNA(n) + a 2'-deoxyribonucleoside 5'-triphosphate = DNA(n+1) + diphosphate</text>
        <dbReference type="Rhea" id="RHEA:22508"/>
        <dbReference type="Rhea" id="RHEA-COMP:17339"/>
        <dbReference type="Rhea" id="RHEA-COMP:17340"/>
        <dbReference type="ChEBI" id="CHEBI:33019"/>
        <dbReference type="ChEBI" id="CHEBI:61560"/>
        <dbReference type="ChEBI" id="CHEBI:173112"/>
        <dbReference type="EC" id="2.7.7.7"/>
    </reaction>
</comment>
<dbReference type="SUPFAM" id="SSF48019">
    <property type="entry name" value="post-AAA+ oligomerization domain-like"/>
    <property type="match status" value="1"/>
</dbReference>
<dbReference type="Gene3D" id="1.20.272.10">
    <property type="match status" value="1"/>
</dbReference>
<dbReference type="SUPFAM" id="SSF52540">
    <property type="entry name" value="P-loop containing nucleoside triphosphate hydrolases"/>
    <property type="match status" value="1"/>
</dbReference>
<dbReference type="GO" id="GO:0003677">
    <property type="term" value="F:DNA binding"/>
    <property type="evidence" value="ECO:0007669"/>
    <property type="project" value="InterPro"/>
</dbReference>
<keyword evidence="5" id="KW-0239">DNA-directed DNA polymerase</keyword>
<reference evidence="8 9" key="1">
    <citation type="submission" date="2020-08" db="EMBL/GenBank/DDBJ databases">
        <title>Genomic Encyclopedia of Type Strains, Phase IV (KMG-IV): sequencing the most valuable type-strain genomes for metagenomic binning, comparative biology and taxonomic classification.</title>
        <authorList>
            <person name="Goeker M."/>
        </authorList>
    </citation>
    <scope>NUCLEOTIDE SEQUENCE [LARGE SCALE GENOMIC DNA]</scope>
    <source>
        <strain evidence="8 9">DSM 103336</strain>
    </source>
</reference>
<gene>
    <name evidence="8" type="ORF">FHS99_001328</name>
</gene>
<name>A0A7W9BRP0_9SPHN</name>
<evidence type="ECO:0000256" key="1">
    <source>
        <dbReference type="ARBA" id="ARBA00012417"/>
    </source>
</evidence>
<dbReference type="InterPro" id="IPR008921">
    <property type="entry name" value="DNA_pol3_clamp-load_cplx_C"/>
</dbReference>
<accession>A0A7W9BRP0</accession>
<dbReference type="GO" id="GO:0009360">
    <property type="term" value="C:DNA polymerase III complex"/>
    <property type="evidence" value="ECO:0007669"/>
    <property type="project" value="TreeGrafter"/>
</dbReference>
<dbReference type="GO" id="GO:0006261">
    <property type="term" value="P:DNA-templated DNA replication"/>
    <property type="evidence" value="ECO:0007669"/>
    <property type="project" value="TreeGrafter"/>
</dbReference>
<dbReference type="PANTHER" id="PTHR34388">
    <property type="entry name" value="DNA POLYMERASE III SUBUNIT DELTA"/>
    <property type="match status" value="1"/>
</dbReference>
<dbReference type="EC" id="2.7.7.7" evidence="1"/>
<keyword evidence="4" id="KW-0235">DNA replication</keyword>
<organism evidence="8 9">
    <name type="scientific">Sphingomonas prati</name>
    <dbReference type="NCBI Taxonomy" id="1843237"/>
    <lineage>
        <taxon>Bacteria</taxon>
        <taxon>Pseudomonadati</taxon>
        <taxon>Pseudomonadota</taxon>
        <taxon>Alphaproteobacteria</taxon>
        <taxon>Sphingomonadales</taxon>
        <taxon>Sphingomonadaceae</taxon>
        <taxon>Sphingomonas</taxon>
    </lineage>
</organism>
<dbReference type="InterPro" id="IPR005790">
    <property type="entry name" value="DNA_polIII_delta"/>
</dbReference>
<evidence type="ECO:0000256" key="3">
    <source>
        <dbReference type="ARBA" id="ARBA00022695"/>
    </source>
</evidence>
<keyword evidence="9" id="KW-1185">Reference proteome</keyword>